<reference evidence="1 2" key="1">
    <citation type="submission" date="2013-11" db="EMBL/GenBank/DDBJ databases">
        <title>Draft genome of the bovine lungworm Dictyocaulus viviparus.</title>
        <authorList>
            <person name="Mitreva M."/>
        </authorList>
    </citation>
    <scope>NUCLEOTIDE SEQUENCE [LARGE SCALE GENOMIC DNA]</scope>
    <source>
        <strain evidence="1 2">HannoverDv2000</strain>
    </source>
</reference>
<protein>
    <submittedName>
        <fullName evidence="1">Uncharacterized protein</fullName>
    </submittedName>
</protein>
<dbReference type="OrthoDB" id="10475100at2759"/>
<reference evidence="2" key="2">
    <citation type="journal article" date="2016" name="Sci. Rep.">
        <title>Dictyocaulus viviparus genome, variome and transcriptome elucidate lungworm biology and support future intervention.</title>
        <authorList>
            <person name="McNulty S.N."/>
            <person name="Strube C."/>
            <person name="Rosa B.A."/>
            <person name="Martin J.C."/>
            <person name="Tyagi R."/>
            <person name="Choi Y.J."/>
            <person name="Wang Q."/>
            <person name="Hallsworth Pepin K."/>
            <person name="Zhang X."/>
            <person name="Ozersky P."/>
            <person name="Wilson R.K."/>
            <person name="Sternberg P.W."/>
            <person name="Gasser R.B."/>
            <person name="Mitreva M."/>
        </authorList>
    </citation>
    <scope>NUCLEOTIDE SEQUENCE [LARGE SCALE GENOMIC DNA]</scope>
    <source>
        <strain evidence="2">HannoverDv2000</strain>
    </source>
</reference>
<name>A0A0D8Y3V3_DICVI</name>
<gene>
    <name evidence="1" type="ORF">DICVIV_03012</name>
</gene>
<proteinExistence type="predicted"/>
<organism evidence="1 2">
    <name type="scientific">Dictyocaulus viviparus</name>
    <name type="common">Bovine lungworm</name>
    <dbReference type="NCBI Taxonomy" id="29172"/>
    <lineage>
        <taxon>Eukaryota</taxon>
        <taxon>Metazoa</taxon>
        <taxon>Ecdysozoa</taxon>
        <taxon>Nematoda</taxon>
        <taxon>Chromadorea</taxon>
        <taxon>Rhabditida</taxon>
        <taxon>Rhabditina</taxon>
        <taxon>Rhabditomorpha</taxon>
        <taxon>Strongyloidea</taxon>
        <taxon>Metastrongylidae</taxon>
        <taxon>Dictyocaulus</taxon>
    </lineage>
</organism>
<evidence type="ECO:0000313" key="2">
    <source>
        <dbReference type="Proteomes" id="UP000053766"/>
    </source>
</evidence>
<evidence type="ECO:0000313" key="1">
    <source>
        <dbReference type="EMBL" id="KJH50862.1"/>
    </source>
</evidence>
<sequence>MTSLKRSSTFNEAMLTHCKKFQLKFDLNNNKVYCIPSCKPYYKRVNELFCTHFTFISTSGCQSNSIIDCPLLIYNSLLQ</sequence>
<keyword evidence="2" id="KW-1185">Reference proteome</keyword>
<dbReference type="Proteomes" id="UP000053766">
    <property type="component" value="Unassembled WGS sequence"/>
</dbReference>
<accession>A0A0D8Y3V3</accession>
<dbReference type="EMBL" id="KN716196">
    <property type="protein sequence ID" value="KJH50862.1"/>
    <property type="molecule type" value="Genomic_DNA"/>
</dbReference>
<dbReference type="AlphaFoldDB" id="A0A0D8Y3V3"/>